<dbReference type="Gene3D" id="3.30.110.70">
    <property type="entry name" value="Hypothetical protein apc22750. Chain B"/>
    <property type="match status" value="1"/>
</dbReference>
<dbReference type="PANTHER" id="PTHR34068">
    <property type="entry name" value="UPF0145 PROTEIN YBJQ"/>
    <property type="match status" value="1"/>
</dbReference>
<protein>
    <submittedName>
        <fullName evidence="3">Heavy metal-binding domain-containing protein</fullName>
    </submittedName>
</protein>
<dbReference type="Pfam" id="PF01906">
    <property type="entry name" value="YbjQ_1"/>
    <property type="match status" value="1"/>
</dbReference>
<dbReference type="EMBL" id="CP119075">
    <property type="protein sequence ID" value="WED64400.1"/>
    <property type="molecule type" value="Genomic_DNA"/>
</dbReference>
<gene>
    <name evidence="3" type="ORF">PXH66_18840</name>
</gene>
<evidence type="ECO:0000313" key="4">
    <source>
        <dbReference type="Proteomes" id="UP001218638"/>
    </source>
</evidence>
<keyword evidence="4" id="KW-1185">Reference proteome</keyword>
<dbReference type="InterPro" id="IPR035439">
    <property type="entry name" value="UPF0145_dom_sf"/>
</dbReference>
<dbReference type="RefSeq" id="WP_330928986.1">
    <property type="nucleotide sequence ID" value="NZ_CP119075.1"/>
</dbReference>
<evidence type="ECO:0000256" key="2">
    <source>
        <dbReference type="SAM" id="Phobius"/>
    </source>
</evidence>
<name>A0AAF0CNG7_9BACT</name>
<dbReference type="Proteomes" id="UP001218638">
    <property type="component" value="Chromosome"/>
</dbReference>
<keyword evidence="2" id="KW-1133">Transmembrane helix</keyword>
<dbReference type="SUPFAM" id="SSF117782">
    <property type="entry name" value="YbjQ-like"/>
    <property type="match status" value="1"/>
</dbReference>
<keyword evidence="2" id="KW-0812">Transmembrane</keyword>
<dbReference type="PANTHER" id="PTHR34068:SF2">
    <property type="entry name" value="UPF0145 PROTEIN SCO3412"/>
    <property type="match status" value="1"/>
</dbReference>
<dbReference type="InterPro" id="IPR002765">
    <property type="entry name" value="UPF0145_YbjQ-like"/>
</dbReference>
<reference evidence="3" key="1">
    <citation type="submission" date="2023-03" db="EMBL/GenBank/DDBJ databases">
        <title>Lomoglobus Profundus gen. nov., sp. nov., a novel member of the phylum Verrucomicrobia, isolated from deep-marine sediment of South China Sea.</title>
        <authorList>
            <person name="Ahmad T."/>
            <person name="Ishaq S.E."/>
            <person name="Wang F."/>
        </authorList>
    </citation>
    <scope>NUCLEOTIDE SEQUENCE</scope>
    <source>
        <strain evidence="3">LMO-M01</strain>
    </source>
</reference>
<accession>A0AAF0CNG7</accession>
<dbReference type="KEGG" id="slom:PXH66_18840"/>
<proteinExistence type="inferred from homology"/>
<organism evidence="3 4">
    <name type="scientific">Synoicihabitans lomoniglobus</name>
    <dbReference type="NCBI Taxonomy" id="2909285"/>
    <lineage>
        <taxon>Bacteria</taxon>
        <taxon>Pseudomonadati</taxon>
        <taxon>Verrucomicrobiota</taxon>
        <taxon>Opitutia</taxon>
        <taxon>Opitutales</taxon>
        <taxon>Opitutaceae</taxon>
        <taxon>Synoicihabitans</taxon>
    </lineage>
</organism>
<evidence type="ECO:0000313" key="3">
    <source>
        <dbReference type="EMBL" id="WED64400.1"/>
    </source>
</evidence>
<evidence type="ECO:0000256" key="1">
    <source>
        <dbReference type="ARBA" id="ARBA00010751"/>
    </source>
</evidence>
<sequence length="172" mass="19117">MDTTTTQGQLDLAFVLLFYALPLVGLVVFGGVGIITERRHYASIRQREQTGRRIPMVPVRTHDPDQVVVESRLVSASVVISLDYFKRFLASLRNIFGGRVRSYETLMDRARREVILRLQAQCPNADMVLNFRLETSSIANTRGKKGAGGVEVLAYGTMVRFAAPGTTPPPLH</sequence>
<feature type="transmembrane region" description="Helical" evidence="2">
    <location>
        <begin position="12"/>
        <end position="35"/>
    </location>
</feature>
<dbReference type="AlphaFoldDB" id="A0AAF0CNG7"/>
<keyword evidence="2" id="KW-0472">Membrane</keyword>
<comment type="similarity">
    <text evidence="1">Belongs to the UPF0145 family.</text>
</comment>